<keyword evidence="8 13" id="KW-0547">Nucleotide-binding</keyword>
<keyword evidence="13" id="KW-0963">Cytoplasm</keyword>
<evidence type="ECO:0000256" key="6">
    <source>
        <dbReference type="ARBA" id="ARBA00022679"/>
    </source>
</evidence>
<protein>
    <recommendedName>
        <fullName evidence="4 13">Homoserine kinase</fullName>
        <shortName evidence="13">HK</shortName>
        <shortName evidence="13">HSK</shortName>
        <ecNumber evidence="3 13">2.7.1.39</ecNumber>
    </recommendedName>
</protein>
<dbReference type="Pfam" id="PF08544">
    <property type="entry name" value="GHMP_kinases_C"/>
    <property type="match status" value="1"/>
</dbReference>
<evidence type="ECO:0000256" key="8">
    <source>
        <dbReference type="ARBA" id="ARBA00022741"/>
    </source>
</evidence>
<dbReference type="AlphaFoldDB" id="A0A2V3VY03"/>
<dbReference type="UniPathway" id="UPA00050">
    <property type="reaction ID" value="UER00064"/>
</dbReference>
<dbReference type="GO" id="GO:0005737">
    <property type="term" value="C:cytoplasm"/>
    <property type="evidence" value="ECO:0007669"/>
    <property type="project" value="UniProtKB-SubCell"/>
</dbReference>
<dbReference type="EMBL" id="QJJQ01000010">
    <property type="protein sequence ID" value="PXW85588.1"/>
    <property type="molecule type" value="Genomic_DNA"/>
</dbReference>
<dbReference type="GO" id="GO:0004413">
    <property type="term" value="F:homoserine kinase activity"/>
    <property type="evidence" value="ECO:0007669"/>
    <property type="project" value="UniProtKB-UniRule"/>
</dbReference>
<dbReference type="Gene3D" id="3.30.70.890">
    <property type="entry name" value="GHMP kinase, C-terminal domain"/>
    <property type="match status" value="1"/>
</dbReference>
<name>A0A2V3VY03_9BACI</name>
<dbReference type="Gene3D" id="3.30.230.10">
    <property type="match status" value="1"/>
</dbReference>
<feature type="domain" description="GHMP kinase N-terminal" evidence="14">
    <location>
        <begin position="54"/>
        <end position="136"/>
    </location>
</feature>
<dbReference type="InterPro" id="IPR014721">
    <property type="entry name" value="Ribsml_uS5_D2-typ_fold_subgr"/>
</dbReference>
<dbReference type="InterPro" id="IPR000870">
    <property type="entry name" value="Homoserine_kinase"/>
</dbReference>
<dbReference type="InterPro" id="IPR020568">
    <property type="entry name" value="Ribosomal_Su5_D2-typ_SF"/>
</dbReference>
<dbReference type="PRINTS" id="PR00958">
    <property type="entry name" value="HOMSERKINASE"/>
</dbReference>
<dbReference type="SUPFAM" id="SSF55060">
    <property type="entry name" value="GHMP Kinase, C-terminal domain"/>
    <property type="match status" value="1"/>
</dbReference>
<evidence type="ECO:0000256" key="4">
    <source>
        <dbReference type="ARBA" id="ARBA00017858"/>
    </source>
</evidence>
<dbReference type="HAMAP" id="MF_00384">
    <property type="entry name" value="Homoser_kinase"/>
    <property type="match status" value="1"/>
</dbReference>
<dbReference type="Pfam" id="PF00288">
    <property type="entry name" value="GHMP_kinases_N"/>
    <property type="match status" value="1"/>
</dbReference>
<evidence type="ECO:0000256" key="9">
    <source>
        <dbReference type="ARBA" id="ARBA00022777"/>
    </source>
</evidence>
<gene>
    <name evidence="13" type="primary">thrB</name>
    <name evidence="16" type="ORF">DFR56_11088</name>
</gene>
<evidence type="ECO:0000259" key="15">
    <source>
        <dbReference type="Pfam" id="PF08544"/>
    </source>
</evidence>
<proteinExistence type="inferred from homology"/>
<dbReference type="Proteomes" id="UP000247978">
    <property type="component" value="Unassembled WGS sequence"/>
</dbReference>
<dbReference type="PROSITE" id="PS00627">
    <property type="entry name" value="GHMP_KINASES_ATP"/>
    <property type="match status" value="1"/>
</dbReference>
<dbReference type="EC" id="2.7.1.39" evidence="3 13"/>
<evidence type="ECO:0000256" key="13">
    <source>
        <dbReference type="HAMAP-Rule" id="MF_00384"/>
    </source>
</evidence>
<dbReference type="GO" id="GO:0009088">
    <property type="term" value="P:threonine biosynthetic process"/>
    <property type="evidence" value="ECO:0007669"/>
    <property type="project" value="UniProtKB-UniRule"/>
</dbReference>
<comment type="catalytic activity">
    <reaction evidence="11 13">
        <text>L-homoserine + ATP = O-phospho-L-homoserine + ADP + H(+)</text>
        <dbReference type="Rhea" id="RHEA:13985"/>
        <dbReference type="ChEBI" id="CHEBI:15378"/>
        <dbReference type="ChEBI" id="CHEBI:30616"/>
        <dbReference type="ChEBI" id="CHEBI:57476"/>
        <dbReference type="ChEBI" id="CHEBI:57590"/>
        <dbReference type="ChEBI" id="CHEBI:456216"/>
        <dbReference type="EC" id="2.7.1.39"/>
    </reaction>
</comment>
<dbReference type="SUPFAM" id="SSF54211">
    <property type="entry name" value="Ribosomal protein S5 domain 2-like"/>
    <property type="match status" value="1"/>
</dbReference>
<keyword evidence="7 13" id="KW-0791">Threonine biosynthesis</keyword>
<comment type="pathway">
    <text evidence="1 13">Amino-acid biosynthesis; L-threonine biosynthesis; L-threonine from L-aspartate: step 4/5.</text>
</comment>
<evidence type="ECO:0000256" key="12">
    <source>
        <dbReference type="ARBA" id="ARBA00049954"/>
    </source>
</evidence>
<dbReference type="InterPro" id="IPR006203">
    <property type="entry name" value="GHMP_knse_ATP-bd_CS"/>
</dbReference>
<evidence type="ECO:0000256" key="7">
    <source>
        <dbReference type="ARBA" id="ARBA00022697"/>
    </source>
</evidence>
<comment type="similarity">
    <text evidence="2 13">Belongs to the GHMP kinase family. Homoserine kinase subfamily.</text>
</comment>
<dbReference type="PIRSF" id="PIRSF000676">
    <property type="entry name" value="Homoser_kin"/>
    <property type="match status" value="1"/>
</dbReference>
<keyword evidence="17" id="KW-1185">Reference proteome</keyword>
<evidence type="ECO:0000256" key="2">
    <source>
        <dbReference type="ARBA" id="ARBA00007370"/>
    </source>
</evidence>
<comment type="function">
    <text evidence="12 13">Catalyzes the ATP-dependent phosphorylation of L-homoserine to L-homoserine phosphate.</text>
</comment>
<dbReference type="InterPro" id="IPR013750">
    <property type="entry name" value="GHMP_kinase_C_dom"/>
</dbReference>
<evidence type="ECO:0000259" key="14">
    <source>
        <dbReference type="Pfam" id="PF00288"/>
    </source>
</evidence>
<evidence type="ECO:0000313" key="17">
    <source>
        <dbReference type="Proteomes" id="UP000247978"/>
    </source>
</evidence>
<feature type="binding site" evidence="13">
    <location>
        <begin position="83"/>
        <end position="93"/>
    </location>
    <ligand>
        <name>ATP</name>
        <dbReference type="ChEBI" id="CHEBI:30616"/>
    </ligand>
</feature>
<keyword evidence="9 13" id="KW-0418">Kinase</keyword>
<dbReference type="GO" id="GO:0005524">
    <property type="term" value="F:ATP binding"/>
    <property type="evidence" value="ECO:0007669"/>
    <property type="project" value="UniProtKB-UniRule"/>
</dbReference>
<dbReference type="NCBIfam" id="TIGR00191">
    <property type="entry name" value="thrB"/>
    <property type="match status" value="1"/>
</dbReference>
<evidence type="ECO:0000313" key="16">
    <source>
        <dbReference type="EMBL" id="PXW85588.1"/>
    </source>
</evidence>
<comment type="subcellular location">
    <subcellularLocation>
        <location evidence="13">Cytoplasm</location>
    </subcellularLocation>
</comment>
<dbReference type="PANTHER" id="PTHR20861">
    <property type="entry name" value="HOMOSERINE/4-DIPHOSPHOCYTIDYL-2-C-METHYL-D-ERYTHRITOL KINASE"/>
    <property type="match status" value="1"/>
</dbReference>
<reference evidence="16 17" key="1">
    <citation type="submission" date="2018-05" db="EMBL/GenBank/DDBJ databases">
        <title>Genomic Encyclopedia of Type Strains, Phase IV (KMG-IV): sequencing the most valuable type-strain genomes for metagenomic binning, comparative biology and taxonomic classification.</title>
        <authorList>
            <person name="Goeker M."/>
        </authorList>
    </citation>
    <scope>NUCLEOTIDE SEQUENCE [LARGE SCALE GENOMIC DNA]</scope>
    <source>
        <strain evidence="16 17">DSM 28556</strain>
    </source>
</reference>
<keyword evidence="5 13" id="KW-0028">Amino-acid biosynthesis</keyword>
<sequence>MISVPASSANIGPGFDSAGVAVGRYLTLQVTKAEEWSFDHTNSLIPSVKNYEDHYIYKVAKQVADWNDCSLSPCHVLMDSEIPLARGLGSSASAIVAGIELANQLCKLDLTERQKLDYAVKIEGHPDNVAACLLGGFVVTVKMGEEASYKKLPAIDTDLVVYIPSFELKTEDARKVLPDNFQMKDAATASGVSNLMISALLTGDYELAGKMMESDLFHESYRAKLIPNYFEIRSHARKLGAFGTVISGAGPTMISFVPNGKGKLIAEEMQAKLPDYEVAALELDEAGLQVKVNINNQ</sequence>
<evidence type="ECO:0000256" key="1">
    <source>
        <dbReference type="ARBA" id="ARBA00005015"/>
    </source>
</evidence>
<comment type="caution">
    <text evidence="16">The sequence shown here is derived from an EMBL/GenBank/DDBJ whole genome shotgun (WGS) entry which is preliminary data.</text>
</comment>
<organism evidence="16 17">
    <name type="scientific">Pseudogracilibacillus auburnensis</name>
    <dbReference type="NCBI Taxonomy" id="1494959"/>
    <lineage>
        <taxon>Bacteria</taxon>
        <taxon>Bacillati</taxon>
        <taxon>Bacillota</taxon>
        <taxon>Bacilli</taxon>
        <taxon>Bacillales</taxon>
        <taxon>Bacillaceae</taxon>
        <taxon>Pseudogracilibacillus</taxon>
    </lineage>
</organism>
<evidence type="ECO:0000256" key="3">
    <source>
        <dbReference type="ARBA" id="ARBA00012078"/>
    </source>
</evidence>
<accession>A0A2V3VY03</accession>
<dbReference type="PANTHER" id="PTHR20861:SF1">
    <property type="entry name" value="HOMOSERINE KINASE"/>
    <property type="match status" value="1"/>
</dbReference>
<evidence type="ECO:0000256" key="5">
    <source>
        <dbReference type="ARBA" id="ARBA00022605"/>
    </source>
</evidence>
<dbReference type="InterPro" id="IPR036554">
    <property type="entry name" value="GHMP_kinase_C_sf"/>
</dbReference>
<evidence type="ECO:0000256" key="11">
    <source>
        <dbReference type="ARBA" id="ARBA00049375"/>
    </source>
</evidence>
<feature type="domain" description="GHMP kinase C-terminal" evidence="15">
    <location>
        <begin position="196"/>
        <end position="274"/>
    </location>
</feature>
<keyword evidence="6 13" id="KW-0808">Transferase</keyword>
<keyword evidence="10 13" id="KW-0067">ATP-binding</keyword>
<dbReference type="InterPro" id="IPR006204">
    <property type="entry name" value="GHMP_kinase_N_dom"/>
</dbReference>
<evidence type="ECO:0000256" key="10">
    <source>
        <dbReference type="ARBA" id="ARBA00022840"/>
    </source>
</evidence>